<evidence type="ECO:0000256" key="8">
    <source>
        <dbReference type="ARBA" id="ARBA00047685"/>
    </source>
</evidence>
<protein>
    <recommendedName>
        <fullName evidence="12">dihydrouracil dehydrogenase (NAD(+))</fullName>
        <ecNumber evidence="12">1.3.1.1</ecNumber>
    </recommendedName>
    <alternativeName>
        <fullName evidence="7">Dihydrothymine dehydrogenase</fullName>
    </alternativeName>
    <alternativeName>
        <fullName evidence="6">Dihydrouracil dehydrogenase</fullName>
    </alternativeName>
</protein>
<dbReference type="GO" id="GO:0051536">
    <property type="term" value="F:iron-sulfur cluster binding"/>
    <property type="evidence" value="ECO:0007669"/>
    <property type="project" value="UniProtKB-KW"/>
</dbReference>
<dbReference type="AlphaFoldDB" id="A9GKC4"/>
<reference evidence="15 16" key="1">
    <citation type="journal article" date="2007" name="Nat. Biotechnol.">
        <title>Complete genome sequence of the myxobacterium Sorangium cellulosum.</title>
        <authorList>
            <person name="Schneiker S."/>
            <person name="Perlova O."/>
            <person name="Kaiser O."/>
            <person name="Gerth K."/>
            <person name="Alici A."/>
            <person name="Altmeyer M.O."/>
            <person name="Bartels D."/>
            <person name="Bekel T."/>
            <person name="Beyer S."/>
            <person name="Bode E."/>
            <person name="Bode H.B."/>
            <person name="Bolten C.J."/>
            <person name="Choudhuri J.V."/>
            <person name="Doss S."/>
            <person name="Elnakady Y.A."/>
            <person name="Frank B."/>
            <person name="Gaigalat L."/>
            <person name="Goesmann A."/>
            <person name="Groeger C."/>
            <person name="Gross F."/>
            <person name="Jelsbak L."/>
            <person name="Jelsbak L."/>
            <person name="Kalinowski J."/>
            <person name="Kegler C."/>
            <person name="Knauber T."/>
            <person name="Konietzny S."/>
            <person name="Kopp M."/>
            <person name="Krause L."/>
            <person name="Krug D."/>
            <person name="Linke B."/>
            <person name="Mahmud T."/>
            <person name="Martinez-Arias R."/>
            <person name="McHardy A.C."/>
            <person name="Merai M."/>
            <person name="Meyer F."/>
            <person name="Mormann S."/>
            <person name="Munoz-Dorado J."/>
            <person name="Perez J."/>
            <person name="Pradella S."/>
            <person name="Rachid S."/>
            <person name="Raddatz G."/>
            <person name="Rosenau F."/>
            <person name="Rueckert C."/>
            <person name="Sasse F."/>
            <person name="Scharfe M."/>
            <person name="Schuster S.C."/>
            <person name="Suen G."/>
            <person name="Treuner-Lange A."/>
            <person name="Velicer G.J."/>
            <person name="Vorholter F.-J."/>
            <person name="Weissman K.J."/>
            <person name="Welch R.D."/>
            <person name="Wenzel S.C."/>
            <person name="Whitworth D.E."/>
            <person name="Wilhelm S."/>
            <person name="Wittmann C."/>
            <person name="Bloecker H."/>
            <person name="Puehler A."/>
            <person name="Mueller R."/>
        </authorList>
    </citation>
    <scope>NUCLEOTIDE SEQUENCE [LARGE SCALE GENOMIC DNA]</scope>
    <source>
        <strain evidence="16">So ce56</strain>
    </source>
</reference>
<dbReference type="PROSITE" id="PS00198">
    <property type="entry name" value="4FE4S_FER_1"/>
    <property type="match status" value="1"/>
</dbReference>
<dbReference type="eggNOG" id="COG1146">
    <property type="taxonomic scope" value="Bacteria"/>
</dbReference>
<evidence type="ECO:0000256" key="9">
    <source>
        <dbReference type="ARBA" id="ARBA00048792"/>
    </source>
</evidence>
<dbReference type="RefSeq" id="WP_012239013.1">
    <property type="nucleotide sequence ID" value="NC_010162.1"/>
</dbReference>
<evidence type="ECO:0000256" key="6">
    <source>
        <dbReference type="ARBA" id="ARBA00030119"/>
    </source>
</evidence>
<dbReference type="PANTHER" id="PTHR43073:SF2">
    <property type="entry name" value="DIHYDROPYRIMIDINE DEHYDROGENASE [NADP(+)]"/>
    <property type="match status" value="1"/>
</dbReference>
<dbReference type="InterPro" id="IPR005720">
    <property type="entry name" value="Dihydroorotate_DH_cat"/>
</dbReference>
<keyword evidence="4" id="KW-0408">Iron</keyword>
<dbReference type="PROSITE" id="PS51379">
    <property type="entry name" value="4FE4S_FER_2"/>
    <property type="match status" value="2"/>
</dbReference>
<comment type="catalytic activity">
    <reaction evidence="9">
        <text>5,6-dihydrouracil + NAD(+) = uracil + NADH + H(+)</text>
        <dbReference type="Rhea" id="RHEA:20189"/>
        <dbReference type="ChEBI" id="CHEBI:15378"/>
        <dbReference type="ChEBI" id="CHEBI:15901"/>
        <dbReference type="ChEBI" id="CHEBI:17568"/>
        <dbReference type="ChEBI" id="CHEBI:57540"/>
        <dbReference type="ChEBI" id="CHEBI:57945"/>
        <dbReference type="EC" id="1.3.1.1"/>
    </reaction>
</comment>
<dbReference type="GO" id="GO:0005737">
    <property type="term" value="C:cytoplasm"/>
    <property type="evidence" value="ECO:0007669"/>
    <property type="project" value="InterPro"/>
</dbReference>
<dbReference type="eggNOG" id="COG0167">
    <property type="taxonomic scope" value="Bacteria"/>
</dbReference>
<comment type="catalytic activity">
    <reaction evidence="8">
        <text>5,6-dihydrothymine + NAD(+) = thymine + NADH + H(+)</text>
        <dbReference type="Rhea" id="RHEA:28791"/>
        <dbReference type="ChEBI" id="CHEBI:15378"/>
        <dbReference type="ChEBI" id="CHEBI:17821"/>
        <dbReference type="ChEBI" id="CHEBI:27468"/>
        <dbReference type="ChEBI" id="CHEBI:57540"/>
        <dbReference type="ChEBI" id="CHEBI:57945"/>
        <dbReference type="EC" id="1.3.1.1"/>
    </reaction>
</comment>
<evidence type="ECO:0000256" key="11">
    <source>
        <dbReference type="ARBA" id="ARBA00049714"/>
    </source>
</evidence>
<dbReference type="GO" id="GO:0046872">
    <property type="term" value="F:metal ion binding"/>
    <property type="evidence" value="ECO:0007669"/>
    <property type="project" value="UniProtKB-KW"/>
</dbReference>
<keyword evidence="16" id="KW-1185">Reference proteome</keyword>
<dbReference type="Pfam" id="PF01180">
    <property type="entry name" value="DHO_dh"/>
    <property type="match status" value="1"/>
</dbReference>
<dbReference type="BioCyc" id="SCEL448385:SCE_RS32805-MONOMER"/>
<name>A9GKC4_SORC5</name>
<evidence type="ECO:0000256" key="7">
    <source>
        <dbReference type="ARBA" id="ARBA00032722"/>
    </source>
</evidence>
<dbReference type="SUPFAM" id="SSF51395">
    <property type="entry name" value="FMN-linked oxidoreductases"/>
    <property type="match status" value="1"/>
</dbReference>
<dbReference type="FunFam" id="3.20.20.70:FF:000027">
    <property type="entry name" value="Dihydropyrimidine dehydrogenase [NADP(+)]"/>
    <property type="match status" value="1"/>
</dbReference>
<dbReference type="KEGG" id="scl:sce6397"/>
<dbReference type="EC" id="1.3.1.1" evidence="12"/>
<dbReference type="STRING" id="448385.sce6397"/>
<evidence type="ECO:0000256" key="1">
    <source>
        <dbReference type="ARBA" id="ARBA00010804"/>
    </source>
</evidence>
<dbReference type="CDD" id="cd02940">
    <property type="entry name" value="DHPD_FMN"/>
    <property type="match status" value="1"/>
</dbReference>
<feature type="domain" description="4Fe-4S ferredoxin-type" evidence="14">
    <location>
        <begin position="399"/>
        <end position="429"/>
    </location>
</feature>
<evidence type="ECO:0000256" key="5">
    <source>
        <dbReference type="ARBA" id="ARBA00023014"/>
    </source>
</evidence>
<organism evidence="15 16">
    <name type="scientific">Sorangium cellulosum (strain So ce56)</name>
    <name type="common">Polyangium cellulosum (strain So ce56)</name>
    <dbReference type="NCBI Taxonomy" id="448385"/>
    <lineage>
        <taxon>Bacteria</taxon>
        <taxon>Pseudomonadati</taxon>
        <taxon>Myxococcota</taxon>
        <taxon>Polyangia</taxon>
        <taxon>Polyangiales</taxon>
        <taxon>Polyangiaceae</taxon>
        <taxon>Sorangium</taxon>
    </lineage>
</organism>
<dbReference type="GO" id="GO:0050661">
    <property type="term" value="F:NADP binding"/>
    <property type="evidence" value="ECO:0007669"/>
    <property type="project" value="TreeGrafter"/>
</dbReference>
<evidence type="ECO:0000313" key="16">
    <source>
        <dbReference type="Proteomes" id="UP000002139"/>
    </source>
</evidence>
<dbReference type="GO" id="GO:0002058">
    <property type="term" value="F:uracil binding"/>
    <property type="evidence" value="ECO:0007669"/>
    <property type="project" value="TreeGrafter"/>
</dbReference>
<dbReference type="HOGENOM" id="CLU_042042_4_2_7"/>
<comment type="function">
    <text evidence="10">Involved in pyrimidine base degradation. Catalyzes physiologically the reduction of uracil to 5,6-dihydrouracil (DHU) by using NADH as a specific cosubstrate. It also catalyzes the reverse reaction and the reduction of thymine to 5,6-dihydrothymine (DHT).</text>
</comment>
<dbReference type="EMBL" id="AM746676">
    <property type="protein sequence ID" value="CAN96564.1"/>
    <property type="molecule type" value="Genomic_DNA"/>
</dbReference>
<evidence type="ECO:0000256" key="10">
    <source>
        <dbReference type="ARBA" id="ARBA00049578"/>
    </source>
</evidence>
<dbReference type="InterPro" id="IPR017896">
    <property type="entry name" value="4Fe4S_Fe-S-bd"/>
</dbReference>
<dbReference type="SUPFAM" id="SSF54862">
    <property type="entry name" value="4Fe-4S ferredoxins"/>
    <property type="match status" value="1"/>
</dbReference>
<evidence type="ECO:0000256" key="2">
    <source>
        <dbReference type="ARBA" id="ARBA00022723"/>
    </source>
</evidence>
<evidence type="ECO:0000313" key="15">
    <source>
        <dbReference type="EMBL" id="CAN96564.1"/>
    </source>
</evidence>
<dbReference type="Gene3D" id="3.20.20.70">
    <property type="entry name" value="Aldolase class I"/>
    <property type="match status" value="1"/>
</dbReference>
<evidence type="ECO:0000256" key="4">
    <source>
        <dbReference type="ARBA" id="ARBA00023004"/>
    </source>
</evidence>
<dbReference type="GO" id="GO:0006212">
    <property type="term" value="P:uracil catabolic process"/>
    <property type="evidence" value="ECO:0007669"/>
    <property type="project" value="TreeGrafter"/>
</dbReference>
<evidence type="ECO:0000256" key="12">
    <source>
        <dbReference type="ARBA" id="ARBA00049728"/>
    </source>
</evidence>
<dbReference type="GO" id="GO:0004159">
    <property type="term" value="F:dihydropyrimidine dehydrogenase (NAD+) activity"/>
    <property type="evidence" value="ECO:0007669"/>
    <property type="project" value="UniProtKB-EC"/>
</dbReference>
<keyword evidence="3 15" id="KW-0560">Oxidoreductase</keyword>
<keyword evidence="2" id="KW-0479">Metal-binding</keyword>
<dbReference type="Proteomes" id="UP000002139">
    <property type="component" value="Chromosome"/>
</dbReference>
<dbReference type="GO" id="GO:0006210">
    <property type="term" value="P:thymine catabolic process"/>
    <property type="evidence" value="ECO:0007669"/>
    <property type="project" value="TreeGrafter"/>
</dbReference>
<dbReference type="InterPro" id="IPR013785">
    <property type="entry name" value="Aldolase_TIM"/>
</dbReference>
<dbReference type="InterPro" id="IPR017900">
    <property type="entry name" value="4Fe4S_Fe_S_CS"/>
</dbReference>
<feature type="region of interest" description="Disordered" evidence="13">
    <location>
        <begin position="431"/>
        <end position="462"/>
    </location>
</feature>
<accession>A9GKC4</accession>
<comment type="similarity">
    <text evidence="1">Belongs to the dihydropyrimidine dehydrogenase family.</text>
</comment>
<keyword evidence="5" id="KW-0411">Iron-sulfur</keyword>
<evidence type="ECO:0000259" key="14">
    <source>
        <dbReference type="PROSITE" id="PS51379"/>
    </source>
</evidence>
<dbReference type="Pfam" id="PF12838">
    <property type="entry name" value="Fer4_7"/>
    <property type="match status" value="1"/>
</dbReference>
<dbReference type="NCBIfam" id="NF006183">
    <property type="entry name" value="PRK08318.1"/>
    <property type="match status" value="1"/>
</dbReference>
<dbReference type="Gene3D" id="3.30.70.20">
    <property type="match status" value="1"/>
</dbReference>
<comment type="subunit">
    <text evidence="11">Heterotetramer of 2 PreA and 2 PreT subunits.</text>
</comment>
<dbReference type="PANTHER" id="PTHR43073">
    <property type="entry name" value="DIHYDROPYRIMIDINE DEHYDROGENASE [NADP(+)]"/>
    <property type="match status" value="1"/>
</dbReference>
<dbReference type="OrthoDB" id="9802377at2"/>
<sequence>MADLSIDFAGIKSPNPFWLASAPPTNTGDQVRRAFDAGWGGAVWKTLGNPIVNVSSRFGGIDYGNTRLMGLNNVELITDRPLDVNLKEMREIKRRYPGHALIASLMVETKDEWREIIRKAEDTGADGLELNFGCPHGMCERGMGSAVGNEPAVLQEIARWAVEFATTPVIVKLTPNVGDILEPGEAVLRSGAHGVSLINTVKSLMGVDLERMVPLPRVGGASTNGGYCGPAVKPIALHLLSQLARHPGVGRLPISGIGGISNSRDAAEFIALGATSVQVCTAVMHYGYRIVEEMIEGLSDWLDDHGMRSVNELRGRAIPQVQEWGELDLSYRVVADISADKCIGCQLCYVACMDGAHQCIHLPGRTEAEARAAGHTHLPKVLPDRAVTADPSGDAAPSRVPFVDEEECIGCNLCALVCPVPGCITMREVPSGKPPETWNDRVQKGTDFVPGGLESTARARSS</sequence>
<feature type="domain" description="4Fe-4S ferredoxin-type" evidence="14">
    <location>
        <begin position="333"/>
        <end position="362"/>
    </location>
</feature>
<evidence type="ECO:0000256" key="13">
    <source>
        <dbReference type="SAM" id="MobiDB-lite"/>
    </source>
</evidence>
<gene>
    <name evidence="15" type="primary">yeiA</name>
    <name evidence="15" type="ordered locus">sce6397</name>
</gene>
<proteinExistence type="inferred from homology"/>
<evidence type="ECO:0000256" key="3">
    <source>
        <dbReference type="ARBA" id="ARBA00023002"/>
    </source>
</evidence>